<dbReference type="EMBL" id="MUXU01000039">
    <property type="protein sequence ID" value="OOR89484.1"/>
    <property type="molecule type" value="Genomic_DNA"/>
</dbReference>
<dbReference type="Pfam" id="PF18050">
    <property type="entry name" value="Cyclophil_like2"/>
    <property type="match status" value="1"/>
</dbReference>
<evidence type="ECO:0000313" key="5">
    <source>
        <dbReference type="Proteomes" id="UP000255279"/>
    </source>
</evidence>
<organism evidence="2 4">
    <name type="scientific">Moraxella caviae</name>
    <dbReference type="NCBI Taxonomy" id="34060"/>
    <lineage>
        <taxon>Bacteria</taxon>
        <taxon>Pseudomonadati</taxon>
        <taxon>Pseudomonadota</taxon>
        <taxon>Gammaproteobacteria</taxon>
        <taxon>Moraxellales</taxon>
        <taxon>Moraxellaceae</taxon>
        <taxon>Moraxella</taxon>
    </lineage>
</organism>
<dbReference type="OrthoDB" id="5298378at2"/>
<dbReference type="SUPFAM" id="SSF50891">
    <property type="entry name" value="Cyclophilin-like"/>
    <property type="match status" value="1"/>
</dbReference>
<dbReference type="RefSeq" id="WP_078276852.1">
    <property type="nucleotide sequence ID" value="NZ_MUXU01000039.1"/>
</dbReference>
<dbReference type="Proteomes" id="UP000190435">
    <property type="component" value="Unassembled WGS sequence"/>
</dbReference>
<dbReference type="EMBL" id="UGQE01000001">
    <property type="protein sequence ID" value="STZ09819.1"/>
    <property type="molecule type" value="Genomic_DNA"/>
</dbReference>
<dbReference type="InterPro" id="IPR029000">
    <property type="entry name" value="Cyclophilin-like_dom_sf"/>
</dbReference>
<feature type="domain" description="Cyclophilin-like" evidence="1">
    <location>
        <begin position="5"/>
        <end position="104"/>
    </location>
</feature>
<evidence type="ECO:0000313" key="3">
    <source>
        <dbReference type="EMBL" id="STZ09819.1"/>
    </source>
</evidence>
<gene>
    <name evidence="2" type="ORF">B0181_07215</name>
    <name evidence="3" type="ORF">NCTC10293_00129</name>
</gene>
<evidence type="ECO:0000313" key="2">
    <source>
        <dbReference type="EMBL" id="OOR89484.1"/>
    </source>
</evidence>
<evidence type="ECO:0000313" key="4">
    <source>
        <dbReference type="Proteomes" id="UP000190435"/>
    </source>
</evidence>
<evidence type="ECO:0000259" key="1">
    <source>
        <dbReference type="Pfam" id="PF18050"/>
    </source>
</evidence>
<sequence length="113" mass="12558">MNIKITLDNQVVSATLEDNPTSQDFIKKLPLEIELEDYAGKEKIFSVGKLSTKNAPSRYQGQKGDITYYAPWGNMALFYGTDNPNASGLIYLGKINGDISLLKKAKTIKIEKN</sequence>
<name>A0A1T0A165_9GAMM</name>
<proteinExistence type="predicted"/>
<dbReference type="STRING" id="34060.B0181_07215"/>
<keyword evidence="4" id="KW-1185">Reference proteome</keyword>
<reference evidence="3 5" key="2">
    <citation type="submission" date="2018-06" db="EMBL/GenBank/DDBJ databases">
        <authorList>
            <consortium name="Pathogen Informatics"/>
            <person name="Doyle S."/>
        </authorList>
    </citation>
    <scope>NUCLEOTIDE SEQUENCE [LARGE SCALE GENOMIC DNA]</scope>
    <source>
        <strain evidence="3 5">NCTC10293</strain>
    </source>
</reference>
<accession>A0A1T0A165</accession>
<reference evidence="2 4" key="1">
    <citation type="submission" date="2017-02" db="EMBL/GenBank/DDBJ databases">
        <title>Draft genome sequence of Moraxella caviae CCUG 355 type strain.</title>
        <authorList>
            <person name="Engstrom-Jakobsson H."/>
            <person name="Salva-Serra F."/>
            <person name="Thorell K."/>
            <person name="Gonzales-Siles L."/>
            <person name="Karlsson R."/>
            <person name="Boulund F."/>
            <person name="Engstrand L."/>
            <person name="Moore E."/>
        </authorList>
    </citation>
    <scope>NUCLEOTIDE SEQUENCE [LARGE SCALE GENOMIC DNA]</scope>
    <source>
        <strain evidence="2 4">CCUG 355</strain>
    </source>
</reference>
<dbReference type="AlphaFoldDB" id="A0A1T0A165"/>
<dbReference type="InterPro" id="IPR041183">
    <property type="entry name" value="Cyclophilin-like"/>
</dbReference>
<protein>
    <submittedName>
        <fullName evidence="3">Uncharacterized conserved protein</fullName>
    </submittedName>
</protein>
<dbReference type="Gene3D" id="2.40.100.20">
    <property type="match status" value="1"/>
</dbReference>
<dbReference type="Proteomes" id="UP000255279">
    <property type="component" value="Unassembled WGS sequence"/>
</dbReference>